<dbReference type="AlphaFoldDB" id="A0A1Y2AJ74"/>
<name>A0A1Y2AJ74_9FUNG</name>
<reference evidence="2 3" key="1">
    <citation type="submission" date="2016-07" db="EMBL/GenBank/DDBJ databases">
        <title>Pervasive Adenine N6-methylation of Active Genes in Fungi.</title>
        <authorList>
            <consortium name="DOE Joint Genome Institute"/>
            <person name="Mondo S.J."/>
            <person name="Dannebaum R.O."/>
            <person name="Kuo R.C."/>
            <person name="Labutti K."/>
            <person name="Haridas S."/>
            <person name="Kuo A."/>
            <person name="Salamov A."/>
            <person name="Ahrendt S.R."/>
            <person name="Lipzen A."/>
            <person name="Sullivan W."/>
            <person name="Andreopoulos W.B."/>
            <person name="Clum A."/>
            <person name="Lindquist E."/>
            <person name="Daum C."/>
            <person name="Ramamoorthy G.K."/>
            <person name="Gryganskyi A."/>
            <person name="Culley D."/>
            <person name="Magnuson J.K."/>
            <person name="James T.Y."/>
            <person name="O'Malley M.A."/>
            <person name="Stajich J.E."/>
            <person name="Spatafora J.W."/>
            <person name="Visel A."/>
            <person name="Grigoriev I.V."/>
        </authorList>
    </citation>
    <scope>NUCLEOTIDE SEQUENCE [LARGE SCALE GENOMIC DNA]</scope>
    <source>
        <strain evidence="2 3">JEL800</strain>
    </source>
</reference>
<evidence type="ECO:0000313" key="3">
    <source>
        <dbReference type="Proteomes" id="UP000193642"/>
    </source>
</evidence>
<feature type="compositionally biased region" description="Low complexity" evidence="1">
    <location>
        <begin position="60"/>
        <end position="90"/>
    </location>
</feature>
<dbReference type="EMBL" id="MCGO01000179">
    <property type="protein sequence ID" value="ORY22532.1"/>
    <property type="molecule type" value="Genomic_DNA"/>
</dbReference>
<evidence type="ECO:0000256" key="1">
    <source>
        <dbReference type="SAM" id="MobiDB-lite"/>
    </source>
</evidence>
<feature type="compositionally biased region" description="Pro residues" evidence="1">
    <location>
        <begin position="42"/>
        <end position="59"/>
    </location>
</feature>
<feature type="region of interest" description="Disordered" evidence="1">
    <location>
        <begin position="1"/>
        <end position="90"/>
    </location>
</feature>
<evidence type="ECO:0000313" key="2">
    <source>
        <dbReference type="EMBL" id="ORY22532.1"/>
    </source>
</evidence>
<dbReference type="Gene3D" id="3.30.160.60">
    <property type="entry name" value="Classic Zinc Finger"/>
    <property type="match status" value="1"/>
</dbReference>
<feature type="compositionally biased region" description="Polar residues" evidence="1">
    <location>
        <begin position="1"/>
        <end position="21"/>
    </location>
</feature>
<feature type="compositionally biased region" description="Basic and acidic residues" evidence="1">
    <location>
        <begin position="433"/>
        <end position="443"/>
    </location>
</feature>
<proteinExistence type="predicted"/>
<protein>
    <submittedName>
        <fullName evidence="2">Uncharacterized protein</fullName>
    </submittedName>
</protein>
<feature type="region of interest" description="Disordered" evidence="1">
    <location>
        <begin position="134"/>
        <end position="188"/>
    </location>
</feature>
<feature type="region of interest" description="Disordered" evidence="1">
    <location>
        <begin position="410"/>
        <end position="467"/>
    </location>
</feature>
<organism evidence="2 3">
    <name type="scientific">Rhizoclosmatium globosum</name>
    <dbReference type="NCBI Taxonomy" id="329046"/>
    <lineage>
        <taxon>Eukaryota</taxon>
        <taxon>Fungi</taxon>
        <taxon>Fungi incertae sedis</taxon>
        <taxon>Chytridiomycota</taxon>
        <taxon>Chytridiomycota incertae sedis</taxon>
        <taxon>Chytridiomycetes</taxon>
        <taxon>Chytridiales</taxon>
        <taxon>Chytriomycetaceae</taxon>
        <taxon>Rhizoclosmatium</taxon>
    </lineage>
</organism>
<feature type="compositionally biased region" description="Low complexity" evidence="1">
    <location>
        <begin position="134"/>
        <end position="174"/>
    </location>
</feature>
<gene>
    <name evidence="2" type="ORF">BCR33DRAFT_728714</name>
</gene>
<dbReference type="OrthoDB" id="2153946at2759"/>
<accession>A0A1Y2AJ74</accession>
<keyword evidence="3" id="KW-1185">Reference proteome</keyword>
<feature type="compositionally biased region" description="Low complexity" evidence="1">
    <location>
        <begin position="29"/>
        <end position="41"/>
    </location>
</feature>
<sequence>METNGSTSVSGDTIMSEQQVDSAMEGVETVPLAEATAQAAPAPAPAPEPTPTPTQPPPASASTSTAPPTTTAPVPTTTAATRTPTASSRRSLSLLKDLSHVDPTSTFQSDAQLQALLAQPGRVTRNRLSLQPSYSSLDASASPAASSSTSATATTAAQTPANPLKRAATTSSSSSKKKQRQNDPMLPITCPVPGCKRTKTIASHKQLYFHMRDCHSSELSVKFRNQTAIVKKGPNGMFQCLGCDKEFASPSSLRTHASKCSVSRFSSSNRYSSNHDYDYDESGSRSFDIDEGGSFTDAPELTPLYEAHLNYRTVIAQIYPSYSTLPEPSKITIKKSVRAWLLQHAAKNAEPVFERECVIFANRDGLTPTYAVPDAVVDEFKEWVSAEVQAGRFGKVVVAATTMSADAGADAAAANQNGHSEQNGHGAEGENGQESRKLESQEEVKEDEEMVNGKVEGGAGEGEVFAS</sequence>
<comment type="caution">
    <text evidence="2">The sequence shown here is derived from an EMBL/GenBank/DDBJ whole genome shotgun (WGS) entry which is preliminary data.</text>
</comment>
<dbReference type="Proteomes" id="UP000193642">
    <property type="component" value="Unassembled WGS sequence"/>
</dbReference>